<dbReference type="SUPFAM" id="SSF51735">
    <property type="entry name" value="NAD(P)-binding Rossmann-fold domains"/>
    <property type="match status" value="1"/>
</dbReference>
<dbReference type="GO" id="GO:0009423">
    <property type="term" value="P:chorismate biosynthetic process"/>
    <property type="evidence" value="ECO:0007669"/>
    <property type="project" value="UniProtKB-UniRule"/>
</dbReference>
<dbReference type="GO" id="GO:0009073">
    <property type="term" value="P:aromatic amino acid family biosynthetic process"/>
    <property type="evidence" value="ECO:0007669"/>
    <property type="project" value="UniProtKB-KW"/>
</dbReference>
<evidence type="ECO:0000256" key="1">
    <source>
        <dbReference type="ARBA" id="ARBA00004871"/>
    </source>
</evidence>
<dbReference type="InterPro" id="IPR036291">
    <property type="entry name" value="NAD(P)-bd_dom_sf"/>
</dbReference>
<dbReference type="InterPro" id="IPR011342">
    <property type="entry name" value="Shikimate_DH"/>
</dbReference>
<dbReference type="InterPro" id="IPR013708">
    <property type="entry name" value="Shikimate_DH-bd_N"/>
</dbReference>
<dbReference type="InterPro" id="IPR046346">
    <property type="entry name" value="Aminoacid_DH-like_N_sf"/>
</dbReference>
<dbReference type="EC" id="1.1.1.25" evidence="2 8"/>
<keyword evidence="3 8" id="KW-0028">Amino-acid biosynthesis</keyword>
<feature type="domain" description="SDH C-terminal" evidence="11">
    <location>
        <begin position="244"/>
        <end position="274"/>
    </location>
</feature>
<reference evidence="12 13" key="1">
    <citation type="submission" date="2018-06" db="EMBL/GenBank/DDBJ databases">
        <title>Complete genome of Desulfovibrio indonesiensis P37SLT.</title>
        <authorList>
            <person name="Crispim J.S."/>
            <person name="Vidigal P.M.P."/>
            <person name="Silva L.C.F."/>
            <person name="Laguardia C.N."/>
            <person name="Araujo L.C."/>
            <person name="Dias R.S."/>
            <person name="Sousa M.P."/>
            <person name="Paula S.O."/>
            <person name="Silva C."/>
        </authorList>
    </citation>
    <scope>NUCLEOTIDE SEQUENCE [LARGE SCALE GENOMIC DNA]</scope>
    <source>
        <strain evidence="12 13">P37SLT</strain>
    </source>
</reference>
<dbReference type="Proteomes" id="UP000448292">
    <property type="component" value="Unassembled WGS sequence"/>
</dbReference>
<dbReference type="Pfam" id="PF01488">
    <property type="entry name" value="Shikimate_DH"/>
    <property type="match status" value="1"/>
</dbReference>
<dbReference type="InterPro" id="IPR006151">
    <property type="entry name" value="Shikm_DH/Glu-tRNA_Rdtase"/>
</dbReference>
<dbReference type="OrthoDB" id="9792692at2"/>
<comment type="catalytic activity">
    <reaction evidence="7 8">
        <text>shikimate + NADP(+) = 3-dehydroshikimate + NADPH + H(+)</text>
        <dbReference type="Rhea" id="RHEA:17737"/>
        <dbReference type="ChEBI" id="CHEBI:15378"/>
        <dbReference type="ChEBI" id="CHEBI:16630"/>
        <dbReference type="ChEBI" id="CHEBI:36208"/>
        <dbReference type="ChEBI" id="CHEBI:57783"/>
        <dbReference type="ChEBI" id="CHEBI:58349"/>
        <dbReference type="EC" id="1.1.1.25"/>
    </reaction>
</comment>
<feature type="domain" description="Quinate/shikimate 5-dehydrogenase/glutamyl-tRNA reductase" evidence="9">
    <location>
        <begin position="129"/>
        <end position="174"/>
    </location>
</feature>
<dbReference type="InterPro" id="IPR041121">
    <property type="entry name" value="SDH_C"/>
</dbReference>
<feature type="binding site" evidence="8">
    <location>
        <position position="221"/>
    </location>
    <ligand>
        <name>NADP(+)</name>
        <dbReference type="ChEBI" id="CHEBI:58349"/>
    </ligand>
</feature>
<dbReference type="Gene3D" id="3.40.50.720">
    <property type="entry name" value="NAD(P)-binding Rossmann-like Domain"/>
    <property type="match status" value="1"/>
</dbReference>
<comment type="caution">
    <text evidence="12">The sequence shown here is derived from an EMBL/GenBank/DDBJ whole genome shotgun (WGS) entry which is preliminary data.</text>
</comment>
<dbReference type="UniPathway" id="UPA00053">
    <property type="reaction ID" value="UER00087"/>
</dbReference>
<dbReference type="GO" id="GO:0019632">
    <property type="term" value="P:shikimate metabolic process"/>
    <property type="evidence" value="ECO:0007669"/>
    <property type="project" value="InterPro"/>
</dbReference>
<evidence type="ECO:0000259" key="11">
    <source>
        <dbReference type="Pfam" id="PF18317"/>
    </source>
</evidence>
<evidence type="ECO:0000256" key="7">
    <source>
        <dbReference type="ARBA" id="ARBA00049442"/>
    </source>
</evidence>
<evidence type="ECO:0000259" key="10">
    <source>
        <dbReference type="Pfam" id="PF08501"/>
    </source>
</evidence>
<feature type="binding site" evidence="8">
    <location>
        <position position="223"/>
    </location>
    <ligand>
        <name>shikimate</name>
        <dbReference type="ChEBI" id="CHEBI:36208"/>
    </ligand>
</feature>
<feature type="binding site" evidence="8">
    <location>
        <begin position="158"/>
        <end position="163"/>
    </location>
    <ligand>
        <name>NADP(+)</name>
        <dbReference type="ChEBI" id="CHEBI:58349"/>
    </ligand>
</feature>
<feature type="binding site" evidence="8">
    <location>
        <position position="251"/>
    </location>
    <ligand>
        <name>shikimate</name>
        <dbReference type="ChEBI" id="CHEBI:36208"/>
    </ligand>
</feature>
<protein>
    <recommendedName>
        <fullName evidence="2 8">Shikimate dehydrogenase (NADP(+))</fullName>
        <shortName evidence="8">SDH</shortName>
        <ecNumber evidence="2 8">1.1.1.25</ecNumber>
    </recommendedName>
</protein>
<dbReference type="GO" id="GO:0050661">
    <property type="term" value="F:NADP binding"/>
    <property type="evidence" value="ECO:0007669"/>
    <property type="project" value="InterPro"/>
</dbReference>
<evidence type="ECO:0000256" key="6">
    <source>
        <dbReference type="ARBA" id="ARBA00023141"/>
    </source>
</evidence>
<dbReference type="NCBIfam" id="TIGR00507">
    <property type="entry name" value="aroE"/>
    <property type="match status" value="1"/>
</dbReference>
<organism evidence="12 13">
    <name type="scientific">Oceanidesulfovibrio indonesiensis</name>
    <dbReference type="NCBI Taxonomy" id="54767"/>
    <lineage>
        <taxon>Bacteria</taxon>
        <taxon>Pseudomonadati</taxon>
        <taxon>Thermodesulfobacteriota</taxon>
        <taxon>Desulfovibrionia</taxon>
        <taxon>Desulfovibrionales</taxon>
        <taxon>Desulfovibrionaceae</taxon>
        <taxon>Oceanidesulfovibrio</taxon>
    </lineage>
</organism>
<feature type="domain" description="Shikimate dehydrogenase substrate binding N-terminal" evidence="10">
    <location>
        <begin position="17"/>
        <end position="99"/>
    </location>
</feature>
<evidence type="ECO:0000256" key="8">
    <source>
        <dbReference type="HAMAP-Rule" id="MF_00222"/>
    </source>
</evidence>
<name>A0A7M3ME66_9BACT</name>
<feature type="binding site" evidence="8">
    <location>
        <position position="88"/>
    </location>
    <ligand>
        <name>NADP(+)</name>
        <dbReference type="ChEBI" id="CHEBI:58349"/>
    </ligand>
</feature>
<feature type="binding site" evidence="8">
    <location>
        <position position="72"/>
    </location>
    <ligand>
        <name>shikimate</name>
        <dbReference type="ChEBI" id="CHEBI:36208"/>
    </ligand>
</feature>
<comment type="pathway">
    <text evidence="1 8">Metabolic intermediate biosynthesis; chorismate biosynthesis; chorismate from D-erythrose 4-phosphate and phosphoenolpyruvate: step 4/7.</text>
</comment>
<keyword evidence="4 8" id="KW-0521">NADP</keyword>
<evidence type="ECO:0000259" key="9">
    <source>
        <dbReference type="Pfam" id="PF01488"/>
    </source>
</evidence>
<dbReference type="Pfam" id="PF08501">
    <property type="entry name" value="Shikimate_dh_N"/>
    <property type="match status" value="1"/>
</dbReference>
<dbReference type="PANTHER" id="PTHR21089">
    <property type="entry name" value="SHIKIMATE DEHYDROGENASE"/>
    <property type="match status" value="1"/>
</dbReference>
<comment type="caution">
    <text evidence="8">Lacks conserved residue(s) required for the propagation of feature annotation.</text>
</comment>
<comment type="subunit">
    <text evidence="8">Homodimer.</text>
</comment>
<dbReference type="AlphaFoldDB" id="A0A7M3ME66"/>
<evidence type="ECO:0000256" key="2">
    <source>
        <dbReference type="ARBA" id="ARBA00012962"/>
    </source>
</evidence>
<sequence length="279" mass="30628">MAWDDERFLVPERVCGLIGHPVSHSLGPVLHNWAFQRLGLPWVYMAWDVGPDDVGRMMDAVRLMPVAGLSVTIPHKRAVMDYLDGVSERARQVGAVNTLHWHGTKLLGENTDVDGFLAPLEDTGRAFDSALVLGAGGAARAALAALQQLGVPDVRITNRTRSKAEEIASDFGVQAVDWDARAENPAALLVNTTSLGMSGRHIEESPWLAEAFPSDCTVYDIVYNPLRTRFLREARSAGCHVVDGLSMFIHQALAQFRLWTGQSFPVDLARELLLTHLRG</sequence>
<dbReference type="HAMAP" id="MF_00222">
    <property type="entry name" value="Shikimate_DH_AroE"/>
    <property type="match status" value="1"/>
</dbReference>
<dbReference type="EMBL" id="QMIE01000010">
    <property type="protein sequence ID" value="TVM16654.1"/>
    <property type="molecule type" value="Genomic_DNA"/>
</dbReference>
<comment type="similarity">
    <text evidence="8">Belongs to the shikimate dehydrogenase family.</text>
</comment>
<feature type="binding site" evidence="8">
    <location>
        <position position="112"/>
    </location>
    <ligand>
        <name>shikimate</name>
        <dbReference type="ChEBI" id="CHEBI:36208"/>
    </ligand>
</feature>
<keyword evidence="13" id="KW-1185">Reference proteome</keyword>
<dbReference type="Gene3D" id="3.40.50.10860">
    <property type="entry name" value="Leucine Dehydrogenase, chain A, domain 1"/>
    <property type="match status" value="1"/>
</dbReference>
<feature type="active site" description="Proton acceptor" evidence="8">
    <location>
        <position position="76"/>
    </location>
</feature>
<keyword evidence="6 8" id="KW-0057">Aromatic amino acid biosynthesis</keyword>
<dbReference type="CDD" id="cd01065">
    <property type="entry name" value="NAD_bind_Shikimate_DH"/>
    <property type="match status" value="1"/>
</dbReference>
<dbReference type="PANTHER" id="PTHR21089:SF1">
    <property type="entry name" value="BIFUNCTIONAL 3-DEHYDROQUINATE DEHYDRATASE_SHIKIMATE DEHYDROGENASE, CHLOROPLASTIC"/>
    <property type="match status" value="1"/>
</dbReference>
<dbReference type="SUPFAM" id="SSF53223">
    <property type="entry name" value="Aminoacid dehydrogenase-like, N-terminal domain"/>
    <property type="match status" value="1"/>
</dbReference>
<dbReference type="InterPro" id="IPR022893">
    <property type="entry name" value="Shikimate_DH_fam"/>
</dbReference>
<proteinExistence type="inferred from homology"/>
<evidence type="ECO:0000313" key="12">
    <source>
        <dbReference type="EMBL" id="TVM16654.1"/>
    </source>
</evidence>
<feature type="binding site" evidence="8">
    <location>
        <position position="97"/>
    </location>
    <ligand>
        <name>shikimate</name>
        <dbReference type="ChEBI" id="CHEBI:36208"/>
    </ligand>
</feature>
<comment type="function">
    <text evidence="8">Involved in the biosynthesis of the chorismate, which leads to the biosynthesis of aromatic amino acids. Catalyzes the reversible NADPH linked reduction of 3-dehydroshikimate (DHSA) to yield shikimate (SA).</text>
</comment>
<dbReference type="Pfam" id="PF18317">
    <property type="entry name" value="SDH_C"/>
    <property type="match status" value="1"/>
</dbReference>
<gene>
    <name evidence="8 12" type="primary">aroE</name>
    <name evidence="12" type="ORF">DPQ33_11685</name>
</gene>
<keyword evidence="5 8" id="KW-0560">Oxidoreductase</keyword>
<feature type="binding site" evidence="8">
    <location>
        <begin position="134"/>
        <end position="138"/>
    </location>
    <ligand>
        <name>NADP(+)</name>
        <dbReference type="ChEBI" id="CHEBI:58349"/>
    </ligand>
</feature>
<evidence type="ECO:0000313" key="13">
    <source>
        <dbReference type="Proteomes" id="UP000448292"/>
    </source>
</evidence>
<dbReference type="RefSeq" id="WP_144303406.1">
    <property type="nucleotide sequence ID" value="NZ_QMIE01000010.1"/>
</dbReference>
<accession>A0A7M3ME66</accession>
<evidence type="ECO:0000256" key="3">
    <source>
        <dbReference type="ARBA" id="ARBA00022605"/>
    </source>
</evidence>
<dbReference type="GO" id="GO:0004764">
    <property type="term" value="F:shikimate 3-dehydrogenase (NADP+) activity"/>
    <property type="evidence" value="ECO:0007669"/>
    <property type="project" value="UniProtKB-UniRule"/>
</dbReference>
<evidence type="ECO:0000256" key="5">
    <source>
        <dbReference type="ARBA" id="ARBA00023002"/>
    </source>
</evidence>
<evidence type="ECO:0000256" key="4">
    <source>
        <dbReference type="ARBA" id="ARBA00022857"/>
    </source>
</evidence>
<feature type="binding site" evidence="8">
    <location>
        <position position="244"/>
    </location>
    <ligand>
        <name>NADP(+)</name>
        <dbReference type="ChEBI" id="CHEBI:58349"/>
    </ligand>
</feature>
<dbReference type="GO" id="GO:0008652">
    <property type="term" value="P:amino acid biosynthetic process"/>
    <property type="evidence" value="ECO:0007669"/>
    <property type="project" value="UniProtKB-KW"/>
</dbReference>